<keyword evidence="1 2" id="KW-0238">DNA-binding</keyword>
<dbReference type="Gene3D" id="3.30.1310.10">
    <property type="entry name" value="Nucleoid-associated protein YbaB-like domain"/>
    <property type="match status" value="1"/>
</dbReference>
<name>A0A939C2S0_9ACTN</name>
<dbReference type="GO" id="GO:0043590">
    <property type="term" value="C:bacterial nucleoid"/>
    <property type="evidence" value="ECO:0007669"/>
    <property type="project" value="UniProtKB-UniRule"/>
</dbReference>
<organism evidence="4 5">
    <name type="scientific">Nakamurella flavida</name>
    <dbReference type="NCBI Taxonomy" id="363630"/>
    <lineage>
        <taxon>Bacteria</taxon>
        <taxon>Bacillati</taxon>
        <taxon>Actinomycetota</taxon>
        <taxon>Actinomycetes</taxon>
        <taxon>Nakamurellales</taxon>
        <taxon>Nakamurellaceae</taxon>
        <taxon>Nakamurella</taxon>
    </lineage>
</organism>
<evidence type="ECO:0000256" key="3">
    <source>
        <dbReference type="SAM" id="MobiDB-lite"/>
    </source>
</evidence>
<feature type="compositionally biased region" description="Acidic residues" evidence="3">
    <location>
        <begin position="124"/>
        <end position="154"/>
    </location>
</feature>
<dbReference type="GO" id="GO:0005829">
    <property type="term" value="C:cytosol"/>
    <property type="evidence" value="ECO:0007669"/>
    <property type="project" value="TreeGrafter"/>
</dbReference>
<dbReference type="PANTHER" id="PTHR33449:SF1">
    <property type="entry name" value="NUCLEOID-ASSOCIATED PROTEIN YBAB"/>
    <property type="match status" value="1"/>
</dbReference>
<evidence type="ECO:0000256" key="2">
    <source>
        <dbReference type="HAMAP-Rule" id="MF_00274"/>
    </source>
</evidence>
<dbReference type="InterPro" id="IPR036894">
    <property type="entry name" value="YbaB-like_sf"/>
</dbReference>
<dbReference type="GO" id="GO:0003677">
    <property type="term" value="F:DNA binding"/>
    <property type="evidence" value="ECO:0007669"/>
    <property type="project" value="UniProtKB-UniRule"/>
</dbReference>
<feature type="region of interest" description="Disordered" evidence="3">
    <location>
        <begin position="117"/>
        <end position="198"/>
    </location>
</feature>
<evidence type="ECO:0000313" key="5">
    <source>
        <dbReference type="Proteomes" id="UP000663801"/>
    </source>
</evidence>
<sequence>MFPGGMPDLTQIVLRAQQMQADMERAQASLAESVVTGSAGGGLVTATVTGSGELTGLTLAPEVVDPQDTETLADLVIAAVRDANRRAQELSSEQMGAVTGGLTESFDLSSFGLGGFGAPGTAAELDDSEDDGSDEDDSDDGDESGDSEDDEVEQEAVALYEEGAQVSPGGRVSIDEAALIEAGQPDDGPADRAAPGRS</sequence>
<comment type="subunit">
    <text evidence="2">Homodimer.</text>
</comment>
<comment type="caution">
    <text evidence="4">The sequence shown here is derived from an EMBL/GenBank/DDBJ whole genome shotgun (WGS) entry which is preliminary data.</text>
</comment>
<keyword evidence="2" id="KW-0963">Cytoplasm</keyword>
<reference evidence="4" key="1">
    <citation type="submission" date="2021-01" db="EMBL/GenBank/DDBJ databases">
        <title>KCTC 19127 draft genome.</title>
        <authorList>
            <person name="An D."/>
        </authorList>
    </citation>
    <scope>NUCLEOTIDE SEQUENCE</scope>
    <source>
        <strain evidence="4">KCTC 19127</strain>
    </source>
</reference>
<dbReference type="SUPFAM" id="SSF82607">
    <property type="entry name" value="YbaB-like"/>
    <property type="match status" value="1"/>
</dbReference>
<keyword evidence="5" id="KW-1185">Reference proteome</keyword>
<dbReference type="EMBL" id="JAERWL010000006">
    <property type="protein sequence ID" value="MBM9476311.1"/>
    <property type="molecule type" value="Genomic_DNA"/>
</dbReference>
<dbReference type="PANTHER" id="PTHR33449">
    <property type="entry name" value="NUCLEOID-ASSOCIATED PROTEIN YBAB"/>
    <property type="match status" value="1"/>
</dbReference>
<dbReference type="InterPro" id="IPR004401">
    <property type="entry name" value="YbaB/EbfC"/>
</dbReference>
<comment type="function">
    <text evidence="2">Binds to DNA and alters its conformation. May be involved in regulation of gene expression, nucleoid organization and DNA protection.</text>
</comment>
<dbReference type="Proteomes" id="UP000663801">
    <property type="component" value="Unassembled WGS sequence"/>
</dbReference>
<dbReference type="Pfam" id="PF02575">
    <property type="entry name" value="YbaB_DNA_bd"/>
    <property type="match status" value="1"/>
</dbReference>
<dbReference type="NCBIfam" id="TIGR00103">
    <property type="entry name" value="DNA_YbaB_EbfC"/>
    <property type="match status" value="1"/>
</dbReference>
<proteinExistence type="inferred from homology"/>
<protein>
    <recommendedName>
        <fullName evidence="2">Nucleoid-associated protein JL107_07650</fullName>
    </recommendedName>
</protein>
<evidence type="ECO:0000313" key="4">
    <source>
        <dbReference type="EMBL" id="MBM9476311.1"/>
    </source>
</evidence>
<accession>A0A939C2S0</accession>
<gene>
    <name evidence="4" type="ORF">JL107_07650</name>
</gene>
<dbReference type="AlphaFoldDB" id="A0A939C2S0"/>
<comment type="similarity">
    <text evidence="2">Belongs to the YbaB/EbfC family.</text>
</comment>
<dbReference type="HAMAP" id="MF_00274">
    <property type="entry name" value="DNA_YbaB_EbfC"/>
    <property type="match status" value="1"/>
</dbReference>
<comment type="subcellular location">
    <subcellularLocation>
        <location evidence="2">Cytoplasm</location>
        <location evidence="2">Nucleoid</location>
    </subcellularLocation>
</comment>
<evidence type="ECO:0000256" key="1">
    <source>
        <dbReference type="ARBA" id="ARBA00023125"/>
    </source>
</evidence>